<dbReference type="PANTHER" id="PTHR43415">
    <property type="entry name" value="SPERMIDINE N(1)-ACETYLTRANSFERASE"/>
    <property type="match status" value="1"/>
</dbReference>
<dbReference type="GO" id="GO:0016747">
    <property type="term" value="F:acyltransferase activity, transferring groups other than amino-acyl groups"/>
    <property type="evidence" value="ECO:0007669"/>
    <property type="project" value="InterPro"/>
</dbReference>
<feature type="domain" description="N-acetyltransferase" evidence="1">
    <location>
        <begin position="16"/>
        <end position="182"/>
    </location>
</feature>
<dbReference type="AlphaFoldDB" id="A0A931F9D5"/>
<evidence type="ECO:0000313" key="2">
    <source>
        <dbReference type="EMBL" id="MBF8435852.1"/>
    </source>
</evidence>
<dbReference type="CDD" id="cd04301">
    <property type="entry name" value="NAT_SF"/>
    <property type="match status" value="1"/>
</dbReference>
<proteinExistence type="predicted"/>
<sequence>MSKISESTHQIKGKEIKITNARPEDAEELLNYMKQVFGETEFLLREPEEFEMTVEEEKEFLKNMNQSENNIFIIARVGGRIVGNLGFTGSELNRYCHQGEFGMSVLKEYWGHGIGSLLMETLIKWARENSITRISLRVDENNQRGRKLYEKFGFQQEGILRNKKRLADGTYRNEIVMARLFN</sequence>
<dbReference type="InterPro" id="IPR016181">
    <property type="entry name" value="Acyl_CoA_acyltransferase"/>
</dbReference>
<dbReference type="InterPro" id="IPR000182">
    <property type="entry name" value="GNAT_dom"/>
</dbReference>
<name>A0A931F9D5_9FIRM</name>
<dbReference type="PROSITE" id="PS51186">
    <property type="entry name" value="GNAT"/>
    <property type="match status" value="1"/>
</dbReference>
<reference evidence="2" key="1">
    <citation type="submission" date="2020-11" db="EMBL/GenBank/DDBJ databases">
        <title>Halonatronomonas betainensis gen. nov., sp. nov. a novel haloalkaliphilic representative of the family Halanaerobiacae capable of betaine degradation.</title>
        <authorList>
            <person name="Boltyanskaya Y."/>
            <person name="Kevbrin V."/>
            <person name="Detkova E."/>
            <person name="Grouzdev D.S."/>
            <person name="Koziaeva V."/>
            <person name="Zhilina T."/>
        </authorList>
    </citation>
    <scope>NUCLEOTIDE SEQUENCE</scope>
    <source>
        <strain evidence="2">Z-7014</strain>
    </source>
</reference>
<accession>A0A931F9D5</accession>
<dbReference type="Gene3D" id="3.40.630.30">
    <property type="match status" value="1"/>
</dbReference>
<dbReference type="EMBL" id="JADPIE010000001">
    <property type="protein sequence ID" value="MBF8435852.1"/>
    <property type="molecule type" value="Genomic_DNA"/>
</dbReference>
<dbReference type="Pfam" id="PF00583">
    <property type="entry name" value="Acetyltransf_1"/>
    <property type="match status" value="1"/>
</dbReference>
<evidence type="ECO:0000259" key="1">
    <source>
        <dbReference type="PROSITE" id="PS51186"/>
    </source>
</evidence>
<protein>
    <submittedName>
        <fullName evidence="2">GNAT family N-acetyltransferase</fullName>
    </submittedName>
</protein>
<dbReference type="RefSeq" id="WP_270452536.1">
    <property type="nucleotide sequence ID" value="NZ_JADPIE010000001.1"/>
</dbReference>
<comment type="caution">
    <text evidence="2">The sequence shown here is derived from an EMBL/GenBank/DDBJ whole genome shotgun (WGS) entry which is preliminary data.</text>
</comment>
<dbReference type="Proteomes" id="UP000621436">
    <property type="component" value="Unassembled WGS sequence"/>
</dbReference>
<keyword evidence="3" id="KW-1185">Reference proteome</keyword>
<dbReference type="SUPFAM" id="SSF55729">
    <property type="entry name" value="Acyl-CoA N-acyltransferases (Nat)"/>
    <property type="match status" value="1"/>
</dbReference>
<gene>
    <name evidence="2" type="ORF">I0Q91_02060</name>
</gene>
<organism evidence="2 3">
    <name type="scientific">Halonatronomonas betaini</name>
    <dbReference type="NCBI Taxonomy" id="2778430"/>
    <lineage>
        <taxon>Bacteria</taxon>
        <taxon>Bacillati</taxon>
        <taxon>Bacillota</taxon>
        <taxon>Clostridia</taxon>
        <taxon>Halanaerobiales</taxon>
        <taxon>Halarsenatibacteraceae</taxon>
        <taxon>Halonatronomonas</taxon>
    </lineage>
</organism>
<dbReference type="PANTHER" id="PTHR43415:SF3">
    <property type="entry name" value="GNAT-FAMILY ACETYLTRANSFERASE"/>
    <property type="match status" value="1"/>
</dbReference>
<evidence type="ECO:0000313" key="3">
    <source>
        <dbReference type="Proteomes" id="UP000621436"/>
    </source>
</evidence>